<dbReference type="InterPro" id="IPR002935">
    <property type="entry name" value="SAM_O-MeTrfase"/>
</dbReference>
<dbReference type="GO" id="GO:0008171">
    <property type="term" value="F:O-methyltransferase activity"/>
    <property type="evidence" value="ECO:0007669"/>
    <property type="project" value="InterPro"/>
</dbReference>
<sequence>MVLGVVALLALAVGANECAGKPVVFLRWSFLRFVFALNHMGATWQVGDGREKALADYVCAHARPGDVDDAIRVIDDFCYHKKYLINIGDEKGQLLDDAVAAARPQRLLEVGTYCGYSALRIARAMPPDARLHSIEFNAANARIAQRIWDHAGVGERIVVVVGTLGDDDKTIKALREEHRFSPGCLDFLFLDHEKSEYLPDLHRILQHRWLHPGSVVVADNVGYPGAPEYRNFMQQHEGHDWLTRTHRSHAEYQKLIPDTVLESTYLGQTTQPPHVD</sequence>
<dbReference type="InterPro" id="IPR029063">
    <property type="entry name" value="SAM-dependent_MTases_sf"/>
</dbReference>
<evidence type="ECO:0000256" key="1">
    <source>
        <dbReference type="ARBA" id="ARBA00022603"/>
    </source>
</evidence>
<keyword evidence="2 4" id="KW-0808">Transferase</keyword>
<keyword evidence="1 4" id="KW-0489">Methyltransferase</keyword>
<evidence type="ECO:0000256" key="2">
    <source>
        <dbReference type="ARBA" id="ARBA00022679"/>
    </source>
</evidence>
<dbReference type="AlphaFoldDB" id="A0A7K3LV99"/>
<dbReference type="SUPFAM" id="SSF53335">
    <property type="entry name" value="S-adenosyl-L-methionine-dependent methyltransferases"/>
    <property type="match status" value="1"/>
</dbReference>
<proteinExistence type="predicted"/>
<evidence type="ECO:0000313" key="5">
    <source>
        <dbReference type="Proteomes" id="UP000466307"/>
    </source>
</evidence>
<evidence type="ECO:0000256" key="3">
    <source>
        <dbReference type="ARBA" id="ARBA00022691"/>
    </source>
</evidence>
<dbReference type="PROSITE" id="PS51682">
    <property type="entry name" value="SAM_OMT_I"/>
    <property type="match status" value="1"/>
</dbReference>
<gene>
    <name evidence="4" type="ORF">GYA93_22040</name>
</gene>
<name>A0A7K3LV99_9ACTN</name>
<accession>A0A7K3LV99</accession>
<dbReference type="PANTHER" id="PTHR43836:SF2">
    <property type="entry name" value="CATECHOL O-METHYLTRANSFERASE 1-RELATED"/>
    <property type="match status" value="1"/>
</dbReference>
<dbReference type="Gene3D" id="3.40.50.150">
    <property type="entry name" value="Vaccinia Virus protein VP39"/>
    <property type="match status" value="1"/>
</dbReference>
<dbReference type="PANTHER" id="PTHR43836">
    <property type="entry name" value="CATECHOL O-METHYLTRANSFERASE 1-RELATED"/>
    <property type="match status" value="1"/>
</dbReference>
<dbReference type="GO" id="GO:0032259">
    <property type="term" value="P:methylation"/>
    <property type="evidence" value="ECO:0007669"/>
    <property type="project" value="UniProtKB-KW"/>
</dbReference>
<evidence type="ECO:0000313" key="4">
    <source>
        <dbReference type="EMBL" id="NDK92218.1"/>
    </source>
</evidence>
<keyword evidence="5" id="KW-1185">Reference proteome</keyword>
<keyword evidence="3" id="KW-0949">S-adenosyl-L-methionine</keyword>
<dbReference type="Pfam" id="PF01596">
    <property type="entry name" value="Methyltransf_3"/>
    <property type="match status" value="1"/>
</dbReference>
<organism evidence="4 5">
    <name type="scientific">Gordonia desulfuricans</name>
    <dbReference type="NCBI Taxonomy" id="89051"/>
    <lineage>
        <taxon>Bacteria</taxon>
        <taxon>Bacillati</taxon>
        <taxon>Actinomycetota</taxon>
        <taxon>Actinomycetes</taxon>
        <taxon>Mycobacteriales</taxon>
        <taxon>Gordoniaceae</taxon>
        <taxon>Gordonia</taxon>
    </lineage>
</organism>
<comment type="caution">
    <text evidence="4">The sequence shown here is derived from an EMBL/GenBank/DDBJ whole genome shotgun (WGS) entry which is preliminary data.</text>
</comment>
<protein>
    <submittedName>
        <fullName evidence="4">O-methyltransferase</fullName>
    </submittedName>
</protein>
<dbReference type="Proteomes" id="UP000466307">
    <property type="component" value="Unassembled WGS sequence"/>
</dbReference>
<reference evidence="4 5" key="1">
    <citation type="submission" date="2020-01" db="EMBL/GenBank/DDBJ databases">
        <title>Investigation of new actinobacteria for the biodesulphurisation of diesel fuel.</title>
        <authorList>
            <person name="Athi Narayanan S.M."/>
        </authorList>
    </citation>
    <scope>NUCLEOTIDE SEQUENCE [LARGE SCALE GENOMIC DNA]</scope>
    <source>
        <strain evidence="4 5">213E</strain>
    </source>
</reference>
<dbReference type="EMBL" id="JAADZU010000106">
    <property type="protein sequence ID" value="NDK92218.1"/>
    <property type="molecule type" value="Genomic_DNA"/>
</dbReference>
<dbReference type="CDD" id="cd02440">
    <property type="entry name" value="AdoMet_MTases"/>
    <property type="match status" value="1"/>
</dbReference>